<proteinExistence type="predicted"/>
<dbReference type="AlphaFoldDB" id="A0A423T7B1"/>
<evidence type="ECO:0000313" key="2">
    <source>
        <dbReference type="Proteomes" id="UP000283509"/>
    </source>
</evidence>
<evidence type="ECO:0000313" key="1">
    <source>
        <dbReference type="EMBL" id="ROT72345.1"/>
    </source>
</evidence>
<reference evidence="1 2" key="2">
    <citation type="submission" date="2019-01" db="EMBL/GenBank/DDBJ databases">
        <title>The decoding of complex shrimp genome reveals the adaptation for benthos swimmer, frequently molting mechanism and breeding impact on genome.</title>
        <authorList>
            <person name="Sun Y."/>
            <person name="Gao Y."/>
            <person name="Yu Y."/>
        </authorList>
    </citation>
    <scope>NUCLEOTIDE SEQUENCE [LARGE SCALE GENOMIC DNA]</scope>
    <source>
        <tissue evidence="1">Muscle</tissue>
    </source>
</reference>
<gene>
    <name evidence="1" type="ORF">C7M84_009255</name>
</gene>
<protein>
    <submittedName>
        <fullName evidence="1">Uncharacterized protein</fullName>
    </submittedName>
</protein>
<organism evidence="1 2">
    <name type="scientific">Penaeus vannamei</name>
    <name type="common">Whiteleg shrimp</name>
    <name type="synonym">Litopenaeus vannamei</name>
    <dbReference type="NCBI Taxonomy" id="6689"/>
    <lineage>
        <taxon>Eukaryota</taxon>
        <taxon>Metazoa</taxon>
        <taxon>Ecdysozoa</taxon>
        <taxon>Arthropoda</taxon>
        <taxon>Crustacea</taxon>
        <taxon>Multicrustacea</taxon>
        <taxon>Malacostraca</taxon>
        <taxon>Eumalacostraca</taxon>
        <taxon>Eucarida</taxon>
        <taxon>Decapoda</taxon>
        <taxon>Dendrobranchiata</taxon>
        <taxon>Penaeoidea</taxon>
        <taxon>Penaeidae</taxon>
        <taxon>Penaeus</taxon>
    </lineage>
</organism>
<sequence>MVPEALHALPVVRTVNLYLAGVSRSTLAWACECARQLEPENGYDTLTFPRSTLNQADTELLQSLLSAAGVTVPGVGGVTVVCADGHTITIECTKPNDRMNGRT</sequence>
<keyword evidence="2" id="KW-1185">Reference proteome</keyword>
<comment type="caution">
    <text evidence="1">The sequence shown here is derived from an EMBL/GenBank/DDBJ whole genome shotgun (WGS) entry which is preliminary data.</text>
</comment>
<dbReference type="EMBL" id="QCYY01002170">
    <property type="protein sequence ID" value="ROT72345.1"/>
    <property type="molecule type" value="Genomic_DNA"/>
</dbReference>
<accession>A0A423T7B1</accession>
<name>A0A423T7B1_PENVA</name>
<dbReference type="Proteomes" id="UP000283509">
    <property type="component" value="Unassembled WGS sequence"/>
</dbReference>
<dbReference type="OrthoDB" id="6350458at2759"/>
<reference evidence="1 2" key="1">
    <citation type="submission" date="2018-04" db="EMBL/GenBank/DDBJ databases">
        <authorList>
            <person name="Zhang X."/>
            <person name="Yuan J."/>
            <person name="Li F."/>
            <person name="Xiang J."/>
        </authorList>
    </citation>
    <scope>NUCLEOTIDE SEQUENCE [LARGE SCALE GENOMIC DNA]</scope>
    <source>
        <tissue evidence="1">Muscle</tissue>
    </source>
</reference>